<evidence type="ECO:0000256" key="1">
    <source>
        <dbReference type="SAM" id="MobiDB-lite"/>
    </source>
</evidence>
<keyword evidence="3" id="KW-1185">Reference proteome</keyword>
<organism evidence="2 3">
    <name type="scientific">Vitrella brassicaformis (strain CCMP3155)</name>
    <dbReference type="NCBI Taxonomy" id="1169540"/>
    <lineage>
        <taxon>Eukaryota</taxon>
        <taxon>Sar</taxon>
        <taxon>Alveolata</taxon>
        <taxon>Colpodellida</taxon>
        <taxon>Vitrellaceae</taxon>
        <taxon>Vitrella</taxon>
    </lineage>
</organism>
<sequence length="82" mass="8911">MLRLIQVEHPLIAHRAAAVLDSSDSYPSPRESHSLRWSGNSSGVDAASCCLARITVLALPSGVRRSALSAARTDWQFARLRP</sequence>
<feature type="region of interest" description="Disordered" evidence="1">
    <location>
        <begin position="21"/>
        <end position="41"/>
    </location>
</feature>
<accession>A0A0G4EDA9</accession>
<proteinExistence type="predicted"/>
<protein>
    <submittedName>
        <fullName evidence="2">Uncharacterized protein</fullName>
    </submittedName>
</protein>
<gene>
    <name evidence="2" type="ORF">Vbra_20323</name>
</gene>
<dbReference type="EMBL" id="CDMY01000200">
    <property type="protein sequence ID" value="CEL93978.1"/>
    <property type="molecule type" value="Genomic_DNA"/>
</dbReference>
<dbReference type="Proteomes" id="UP000041254">
    <property type="component" value="Unassembled WGS sequence"/>
</dbReference>
<name>A0A0G4EDA9_VITBC</name>
<evidence type="ECO:0000313" key="3">
    <source>
        <dbReference type="Proteomes" id="UP000041254"/>
    </source>
</evidence>
<dbReference type="AlphaFoldDB" id="A0A0G4EDA9"/>
<dbReference type="InParanoid" id="A0A0G4EDA9"/>
<evidence type="ECO:0000313" key="2">
    <source>
        <dbReference type="EMBL" id="CEL93978.1"/>
    </source>
</evidence>
<reference evidence="2 3" key="1">
    <citation type="submission" date="2014-11" db="EMBL/GenBank/DDBJ databases">
        <authorList>
            <person name="Zhu J."/>
            <person name="Qi W."/>
            <person name="Song R."/>
        </authorList>
    </citation>
    <scope>NUCLEOTIDE SEQUENCE [LARGE SCALE GENOMIC DNA]</scope>
</reference>
<dbReference type="VEuPathDB" id="CryptoDB:Vbra_20323"/>